<dbReference type="InterPro" id="IPR027843">
    <property type="entry name" value="DUF4440"/>
</dbReference>
<dbReference type="RefSeq" id="WP_089906291.1">
    <property type="nucleotide sequence ID" value="NZ_FOBB01000001.1"/>
</dbReference>
<name>A0A1H7H362_9BACT</name>
<feature type="domain" description="DUF4440" evidence="2">
    <location>
        <begin position="30"/>
        <end position="134"/>
    </location>
</feature>
<dbReference type="EMBL" id="FOBB01000001">
    <property type="protein sequence ID" value="SEK43722.1"/>
    <property type="molecule type" value="Genomic_DNA"/>
</dbReference>
<dbReference type="InterPro" id="IPR032710">
    <property type="entry name" value="NTF2-like_dom_sf"/>
</dbReference>
<dbReference type="AlphaFoldDB" id="A0A1H7H362"/>
<protein>
    <recommendedName>
        <fullName evidence="2">DUF4440 domain-containing protein</fullName>
    </recommendedName>
</protein>
<evidence type="ECO:0000313" key="3">
    <source>
        <dbReference type="EMBL" id="SEK43722.1"/>
    </source>
</evidence>
<keyword evidence="1" id="KW-0732">Signal</keyword>
<evidence type="ECO:0000313" key="4">
    <source>
        <dbReference type="Proteomes" id="UP000198984"/>
    </source>
</evidence>
<evidence type="ECO:0000259" key="2">
    <source>
        <dbReference type="Pfam" id="PF14534"/>
    </source>
</evidence>
<gene>
    <name evidence="3" type="ORF">SAMN04488505_101197</name>
</gene>
<dbReference type="OrthoDB" id="802646at2"/>
<dbReference type="SUPFAM" id="SSF54427">
    <property type="entry name" value="NTF2-like"/>
    <property type="match status" value="1"/>
</dbReference>
<evidence type="ECO:0000256" key="1">
    <source>
        <dbReference type="SAM" id="SignalP"/>
    </source>
</evidence>
<proteinExistence type="predicted"/>
<sequence length="235" mass="26373">MRIICFLLLLISNGAFAQQFEKDSATLIGITQALVDAIAPGDTAVWIRYLHPDCIYTAEDGTVKRKPDLIKELQPLPAGYVGNIKVTQPHVLAFGNTYIVNYVADENLDLYQQHIHTQYIEIQTYLKNGDQFQLAASEIFELFADPTPAAVPLATLQKYTGTYHLSPEVTYTITLQGNQLMGQRNGRAAVQLIPETENVFYIKGQRGRKIFVQDAATKTSLLIDRRNGNDLVWKK</sequence>
<organism evidence="3 4">
    <name type="scientific">Chitinophaga rupis</name>
    <dbReference type="NCBI Taxonomy" id="573321"/>
    <lineage>
        <taxon>Bacteria</taxon>
        <taxon>Pseudomonadati</taxon>
        <taxon>Bacteroidota</taxon>
        <taxon>Chitinophagia</taxon>
        <taxon>Chitinophagales</taxon>
        <taxon>Chitinophagaceae</taxon>
        <taxon>Chitinophaga</taxon>
    </lineage>
</organism>
<accession>A0A1H7H362</accession>
<keyword evidence="4" id="KW-1185">Reference proteome</keyword>
<reference evidence="3 4" key="1">
    <citation type="submission" date="2016-10" db="EMBL/GenBank/DDBJ databases">
        <authorList>
            <person name="de Groot N.N."/>
        </authorList>
    </citation>
    <scope>NUCLEOTIDE SEQUENCE [LARGE SCALE GENOMIC DNA]</scope>
    <source>
        <strain evidence="3 4">DSM 21039</strain>
    </source>
</reference>
<feature type="signal peptide" evidence="1">
    <location>
        <begin position="1"/>
        <end position="17"/>
    </location>
</feature>
<dbReference type="Gene3D" id="3.10.450.50">
    <property type="match status" value="1"/>
</dbReference>
<dbReference type="Proteomes" id="UP000198984">
    <property type="component" value="Unassembled WGS sequence"/>
</dbReference>
<dbReference type="Pfam" id="PF14534">
    <property type="entry name" value="DUF4440"/>
    <property type="match status" value="1"/>
</dbReference>
<feature type="chain" id="PRO_5011468390" description="DUF4440 domain-containing protein" evidence="1">
    <location>
        <begin position="18"/>
        <end position="235"/>
    </location>
</feature>
<dbReference type="STRING" id="573321.SAMN04488505_101197"/>